<accession>A0A7C4NNE9</accession>
<evidence type="ECO:0000313" key="1">
    <source>
        <dbReference type="EMBL" id="HGQ35836.1"/>
    </source>
</evidence>
<evidence type="ECO:0000313" key="2">
    <source>
        <dbReference type="EMBL" id="HGQ64011.1"/>
    </source>
</evidence>
<dbReference type="EMBL" id="DTBD01000014">
    <property type="protein sequence ID" value="HGQ64011.1"/>
    <property type="molecule type" value="Genomic_DNA"/>
</dbReference>
<name>A0A7C4NNE9_9CREN</name>
<comment type="caution">
    <text evidence="2">The sequence shown here is derived from an EMBL/GenBank/DDBJ whole genome shotgun (WGS) entry which is preliminary data.</text>
</comment>
<protein>
    <submittedName>
        <fullName evidence="2">Uncharacterized protein</fullName>
    </submittedName>
</protein>
<organism evidence="2">
    <name type="scientific">Ignisphaera aggregans</name>
    <dbReference type="NCBI Taxonomy" id="334771"/>
    <lineage>
        <taxon>Archaea</taxon>
        <taxon>Thermoproteota</taxon>
        <taxon>Thermoprotei</taxon>
        <taxon>Desulfurococcales</taxon>
        <taxon>Desulfurococcaceae</taxon>
        <taxon>Ignisphaera</taxon>
    </lineage>
</organism>
<sequence length="230" mass="26421">MKVLDVVKIIINSTYVQTLNCIRYDLHCLDPPSVTSGMLDRYGIETYAKKLSFWKTVDIIISKYNNIALFKGRFGVFELSLNHDIEEVYKVENSDIYVDSLDCNYLNCVATPRSHTLRIYLEGMYGERVILRINIVTLLKLAIVENPYFRECLDEFVVNPLSLETITRLANCALGILSKHKSIYELLFSKHAKNATDVLKHSPFLKKYLIRELAKEDDQENQGTSNLTGI</sequence>
<dbReference type="AlphaFoldDB" id="A0A7C4NNE9"/>
<reference evidence="2" key="1">
    <citation type="journal article" date="2020" name="mSystems">
        <title>Genome- and Community-Level Interaction Insights into Carbon Utilization and Element Cycling Functions of Hydrothermarchaeota in Hydrothermal Sediment.</title>
        <authorList>
            <person name="Zhou Z."/>
            <person name="Liu Y."/>
            <person name="Xu W."/>
            <person name="Pan J."/>
            <person name="Luo Z.H."/>
            <person name="Li M."/>
        </authorList>
    </citation>
    <scope>NUCLEOTIDE SEQUENCE [LARGE SCALE GENOMIC DNA]</scope>
    <source>
        <strain evidence="2">SpSt-637</strain>
        <strain evidence="1">SpSt-667</strain>
    </source>
</reference>
<proteinExistence type="predicted"/>
<gene>
    <name evidence="2" type="ORF">ENU08_02050</name>
    <name evidence="1" type="ORF">ENU41_04055</name>
</gene>
<dbReference type="EMBL" id="DTCK01000023">
    <property type="protein sequence ID" value="HGQ35836.1"/>
    <property type="molecule type" value="Genomic_DNA"/>
</dbReference>